<feature type="domain" description="Acyl-CoA dehydrogenase/oxidase N-terminal" evidence="11">
    <location>
        <begin position="4"/>
        <end position="114"/>
    </location>
</feature>
<dbReference type="FunFam" id="1.10.540.10:FF:000026">
    <property type="entry name" value="Acyl-CoA dehydrogenase medium chain"/>
    <property type="match status" value="1"/>
</dbReference>
<gene>
    <name evidence="12" type="ORF">ABA31_04720</name>
</gene>
<evidence type="ECO:0000256" key="2">
    <source>
        <dbReference type="ARBA" id="ARBA00005109"/>
    </source>
</evidence>
<dbReference type="AlphaFoldDB" id="A0AA87REH7"/>
<dbReference type="FunFam" id="1.20.140.10:FF:000001">
    <property type="entry name" value="Acyl-CoA dehydrogenase"/>
    <property type="match status" value="1"/>
</dbReference>
<dbReference type="SUPFAM" id="SSF47203">
    <property type="entry name" value="Acyl-CoA dehydrogenase C-terminal domain-like"/>
    <property type="match status" value="1"/>
</dbReference>
<dbReference type="Pfam" id="PF02771">
    <property type="entry name" value="Acyl-CoA_dh_N"/>
    <property type="match status" value="1"/>
</dbReference>
<comment type="pathway">
    <text evidence="2">Amino-acid degradation; L-valine degradation.</text>
</comment>
<organism evidence="12 13">
    <name type="scientific">Agrococcus baldri</name>
    <dbReference type="NCBI Taxonomy" id="153730"/>
    <lineage>
        <taxon>Bacteria</taxon>
        <taxon>Bacillati</taxon>
        <taxon>Actinomycetota</taxon>
        <taxon>Actinomycetes</taxon>
        <taxon>Micrococcales</taxon>
        <taxon>Microbacteriaceae</taxon>
        <taxon>Agrococcus</taxon>
    </lineage>
</organism>
<evidence type="ECO:0000259" key="11">
    <source>
        <dbReference type="Pfam" id="PF02771"/>
    </source>
</evidence>
<name>A0AA87REH7_9MICO</name>
<evidence type="ECO:0000256" key="3">
    <source>
        <dbReference type="ARBA" id="ARBA00009347"/>
    </source>
</evidence>
<feature type="domain" description="Acyl-CoA dehydrogenase/oxidase C-terminal" evidence="9">
    <location>
        <begin position="225"/>
        <end position="374"/>
    </location>
</feature>
<comment type="similarity">
    <text evidence="3 8">Belongs to the acyl-CoA dehydrogenase family.</text>
</comment>
<dbReference type="PROSITE" id="PS00072">
    <property type="entry name" value="ACYL_COA_DH_1"/>
    <property type="match status" value="1"/>
</dbReference>
<accession>A0AA87REH7</accession>
<dbReference type="InterPro" id="IPR052547">
    <property type="entry name" value="Mito_Isobutyryl-CoADH"/>
</dbReference>
<dbReference type="InterPro" id="IPR009100">
    <property type="entry name" value="AcylCoA_DH/oxidase_NM_dom_sf"/>
</dbReference>
<dbReference type="SUPFAM" id="SSF56645">
    <property type="entry name" value="Acyl-CoA dehydrogenase NM domain-like"/>
    <property type="match status" value="1"/>
</dbReference>
<dbReference type="RefSeq" id="WP_146792499.1">
    <property type="nucleotide sequence ID" value="NZ_BJUU01000002.1"/>
</dbReference>
<evidence type="ECO:0000256" key="6">
    <source>
        <dbReference type="ARBA" id="ARBA00022827"/>
    </source>
</evidence>
<dbReference type="FunFam" id="2.40.110.10:FF:000001">
    <property type="entry name" value="Acyl-CoA dehydrogenase, mitochondrial"/>
    <property type="match status" value="1"/>
</dbReference>
<dbReference type="InterPro" id="IPR037069">
    <property type="entry name" value="AcylCoA_DH/ox_N_sf"/>
</dbReference>
<evidence type="ECO:0000259" key="9">
    <source>
        <dbReference type="Pfam" id="PF00441"/>
    </source>
</evidence>
<evidence type="ECO:0000259" key="10">
    <source>
        <dbReference type="Pfam" id="PF02770"/>
    </source>
</evidence>
<comment type="cofactor">
    <cofactor evidence="1 8">
        <name>FAD</name>
        <dbReference type="ChEBI" id="CHEBI:57692"/>
    </cofactor>
</comment>
<keyword evidence="13" id="KW-1185">Reference proteome</keyword>
<dbReference type="PANTHER" id="PTHR43831">
    <property type="entry name" value="ISOBUTYRYL-COA DEHYDROGENASE"/>
    <property type="match status" value="1"/>
</dbReference>
<dbReference type="PIRSF" id="PIRSF016578">
    <property type="entry name" value="HsaA"/>
    <property type="match status" value="1"/>
</dbReference>
<sequence length="379" mass="40099">MTMTEERRAIVDAVRGFASTVLAPNASEWDATKHFPVDALAQAGELGLGGIYVQEDIGGAGLSRADAVAIFEELAKGDTAIAAYISIHNMVAWMIDTFGTDAQRQRWVPGMVAMTDLGSYCLTEPGAGSDAAALTSSARRDGDDYVLDGVKQFISGAGSSAVYIVMARTGERGPKGISAIVVPAETPGLSFGPNEQKMGWNAQPTRQVVLEGVRVPVANRLGAEGEGFSIAMKGLNGGRVNMGACSLGGAQWALDRTLRYVQEREAFGTPLSANQSVVFTLADIETELQAARALLFRAAEKMDEGASDVAAACALAKRFATDAAFDAANAALQLHGGYGYLHEYGIERVVRDLRVHQILEGTNEIMRLIVGRDLLAGAR</sequence>
<evidence type="ECO:0000313" key="12">
    <source>
        <dbReference type="EMBL" id="GEK79121.1"/>
    </source>
</evidence>
<evidence type="ECO:0000256" key="5">
    <source>
        <dbReference type="ARBA" id="ARBA00022630"/>
    </source>
</evidence>
<dbReference type="InterPro" id="IPR036250">
    <property type="entry name" value="AcylCo_DH-like_C"/>
</dbReference>
<dbReference type="InterPro" id="IPR046373">
    <property type="entry name" value="Acyl-CoA_Oxase/DH_mid-dom_sf"/>
</dbReference>
<dbReference type="Proteomes" id="UP000321749">
    <property type="component" value="Unassembled WGS sequence"/>
</dbReference>
<evidence type="ECO:0000313" key="13">
    <source>
        <dbReference type="Proteomes" id="UP000321749"/>
    </source>
</evidence>
<evidence type="ECO:0000256" key="7">
    <source>
        <dbReference type="ARBA" id="ARBA00023002"/>
    </source>
</evidence>
<dbReference type="Gene3D" id="2.40.110.10">
    <property type="entry name" value="Butyryl-CoA Dehydrogenase, subunit A, domain 2"/>
    <property type="match status" value="1"/>
</dbReference>
<dbReference type="InterPro" id="IPR009075">
    <property type="entry name" value="AcylCo_DH/oxidase_C"/>
</dbReference>
<reference evidence="12 13" key="1">
    <citation type="submission" date="2019-07" db="EMBL/GenBank/DDBJ databases">
        <title>Whole genome shotgun sequence of Agrococcus baldri NBRC 103055.</title>
        <authorList>
            <person name="Hosoyama A."/>
            <person name="Uohara A."/>
            <person name="Ohji S."/>
            <person name="Ichikawa N."/>
        </authorList>
    </citation>
    <scope>NUCLEOTIDE SEQUENCE [LARGE SCALE GENOMIC DNA]</scope>
    <source>
        <strain evidence="12 13">NBRC 103055</strain>
    </source>
</reference>
<dbReference type="GO" id="GO:0003995">
    <property type="term" value="F:acyl-CoA dehydrogenase activity"/>
    <property type="evidence" value="ECO:0007669"/>
    <property type="project" value="InterPro"/>
</dbReference>
<keyword evidence="5 8" id="KW-0285">Flavoprotein</keyword>
<dbReference type="PANTHER" id="PTHR43831:SF1">
    <property type="entry name" value="ISOBUTYRYL-COA DEHYDROGENASE, MITOCHONDRIAL"/>
    <property type="match status" value="1"/>
</dbReference>
<dbReference type="Pfam" id="PF00441">
    <property type="entry name" value="Acyl-CoA_dh_1"/>
    <property type="match status" value="1"/>
</dbReference>
<protein>
    <submittedName>
        <fullName evidence="12">Acyl-CoA dehydrogenase</fullName>
    </submittedName>
</protein>
<proteinExistence type="inferred from homology"/>
<dbReference type="InterPro" id="IPR013786">
    <property type="entry name" value="AcylCoA_DH/ox_N"/>
</dbReference>
<feature type="domain" description="Acyl-CoA oxidase/dehydrogenase middle" evidence="10">
    <location>
        <begin position="120"/>
        <end position="213"/>
    </location>
</feature>
<dbReference type="Gene3D" id="1.10.540.10">
    <property type="entry name" value="Acyl-CoA dehydrogenase/oxidase, N-terminal domain"/>
    <property type="match status" value="1"/>
</dbReference>
<evidence type="ECO:0000256" key="1">
    <source>
        <dbReference type="ARBA" id="ARBA00001974"/>
    </source>
</evidence>
<keyword evidence="7 8" id="KW-0560">Oxidoreductase</keyword>
<evidence type="ECO:0000256" key="4">
    <source>
        <dbReference type="ARBA" id="ARBA00022456"/>
    </source>
</evidence>
<keyword evidence="6 8" id="KW-0274">FAD</keyword>
<dbReference type="Gene3D" id="1.20.140.10">
    <property type="entry name" value="Butyryl-CoA Dehydrogenase, subunit A, domain 3"/>
    <property type="match status" value="1"/>
</dbReference>
<comment type="caution">
    <text evidence="12">The sequence shown here is derived from an EMBL/GenBank/DDBJ whole genome shotgun (WGS) entry which is preliminary data.</text>
</comment>
<keyword evidence="4" id="KW-0101">Branched-chain amino acid catabolism</keyword>
<dbReference type="InterPro" id="IPR006091">
    <property type="entry name" value="Acyl-CoA_Oxase/DH_mid-dom"/>
</dbReference>
<dbReference type="Pfam" id="PF02770">
    <property type="entry name" value="Acyl-CoA_dh_M"/>
    <property type="match status" value="1"/>
</dbReference>
<dbReference type="EMBL" id="BJUU01000002">
    <property type="protein sequence ID" value="GEK79121.1"/>
    <property type="molecule type" value="Genomic_DNA"/>
</dbReference>
<evidence type="ECO:0000256" key="8">
    <source>
        <dbReference type="RuleBase" id="RU362125"/>
    </source>
</evidence>
<dbReference type="InterPro" id="IPR006089">
    <property type="entry name" value="Acyl-CoA_DH_CS"/>
</dbReference>
<dbReference type="PROSITE" id="PS00073">
    <property type="entry name" value="ACYL_COA_DH_2"/>
    <property type="match status" value="1"/>
</dbReference>
<dbReference type="GO" id="GO:0009083">
    <property type="term" value="P:branched-chain amino acid catabolic process"/>
    <property type="evidence" value="ECO:0007669"/>
    <property type="project" value="UniProtKB-KW"/>
</dbReference>
<dbReference type="GO" id="GO:0050660">
    <property type="term" value="F:flavin adenine dinucleotide binding"/>
    <property type="evidence" value="ECO:0007669"/>
    <property type="project" value="InterPro"/>
</dbReference>